<sequence>MAKQSTSRLKLNAPLGRMPVLQFIPPAELTVDPSYQRSIDATDSQALIRSIAQHWNWDLCQPLVVSRRLTEEGERLFVIDGQHRLEASRLRGDIAQLPCVVVAYTSAADEAASFVHLNQRRRPLKALDLFKAALASEDTEALAIASALSDSGLSLAPHGNYASWAPGMVSNIGGIQSAWRKQGEAASRHAMRALSEAFEGQVLRYAGTIYPGIVAVCREEASDGKIEERRFERFVTMLALRSQDDWRSDVMLEQAQSSAGYAESAAAAIRGAWRRATSGNEQPASAGARAGTGAALPPFSGRQWCDQCDQQVQYGQACLCRDKHCTIRRAAA</sequence>
<comment type="caution">
    <text evidence="2">The sequence shown here is derived from an EMBL/GenBank/DDBJ whole genome shotgun (WGS) entry which is preliminary data.</text>
</comment>
<dbReference type="AlphaFoldDB" id="A0A931MKB8"/>
<dbReference type="Pfam" id="PF20188">
    <property type="entry name" value="DUF6551"/>
    <property type="match status" value="1"/>
</dbReference>
<name>A0A931MKB8_9SPHN</name>
<evidence type="ECO:0000259" key="1">
    <source>
        <dbReference type="SMART" id="SM00470"/>
    </source>
</evidence>
<keyword evidence="3" id="KW-1185">Reference proteome</keyword>
<dbReference type="SUPFAM" id="SSF110849">
    <property type="entry name" value="ParB/Sulfiredoxin"/>
    <property type="match status" value="1"/>
</dbReference>
<dbReference type="SMART" id="SM00470">
    <property type="entry name" value="ParB"/>
    <property type="match status" value="1"/>
</dbReference>
<dbReference type="EMBL" id="JADZGI010000001">
    <property type="protein sequence ID" value="MBH0112747.1"/>
    <property type="molecule type" value="Genomic_DNA"/>
</dbReference>
<dbReference type="Gene3D" id="3.90.1530.10">
    <property type="entry name" value="Conserved hypothetical protein from pyrococcus furiosus pfu- 392566-001, ParB domain"/>
    <property type="match status" value="1"/>
</dbReference>
<dbReference type="RefSeq" id="WP_197162476.1">
    <property type="nucleotide sequence ID" value="NZ_JADZGI010000001.1"/>
</dbReference>
<protein>
    <submittedName>
        <fullName evidence="2">ParB N-terminal domain-containing protein</fullName>
    </submittedName>
</protein>
<dbReference type="Proteomes" id="UP000617634">
    <property type="component" value="Unassembled WGS sequence"/>
</dbReference>
<dbReference type="InterPro" id="IPR046681">
    <property type="entry name" value="DUF6551"/>
</dbReference>
<gene>
    <name evidence="2" type="ORF">I5E68_07250</name>
</gene>
<proteinExistence type="predicted"/>
<feature type="domain" description="ParB-like N-terminal" evidence="1">
    <location>
        <begin position="22"/>
        <end position="118"/>
    </location>
</feature>
<organism evidence="2 3">
    <name type="scientific">Novosphingobium aureum</name>
    <dbReference type="NCBI Taxonomy" id="2792964"/>
    <lineage>
        <taxon>Bacteria</taxon>
        <taxon>Pseudomonadati</taxon>
        <taxon>Pseudomonadota</taxon>
        <taxon>Alphaproteobacteria</taxon>
        <taxon>Sphingomonadales</taxon>
        <taxon>Sphingomonadaceae</taxon>
        <taxon>Novosphingobium</taxon>
    </lineage>
</organism>
<evidence type="ECO:0000313" key="3">
    <source>
        <dbReference type="Proteomes" id="UP000617634"/>
    </source>
</evidence>
<dbReference type="InterPro" id="IPR036086">
    <property type="entry name" value="ParB/Sulfiredoxin_sf"/>
</dbReference>
<reference evidence="2" key="1">
    <citation type="submission" date="2020-11" db="EMBL/GenBank/DDBJ databases">
        <title>Novosphingobium aureum sp. nov., a marine bacterium isolated from sediment of a salt flat.</title>
        <authorList>
            <person name="Yoo Y."/>
            <person name="Kim J.-J."/>
        </authorList>
    </citation>
    <scope>NUCLEOTIDE SEQUENCE</scope>
    <source>
        <strain evidence="2">YJ-S2-02</strain>
    </source>
</reference>
<evidence type="ECO:0000313" key="2">
    <source>
        <dbReference type="EMBL" id="MBH0112747.1"/>
    </source>
</evidence>
<dbReference type="InterPro" id="IPR003115">
    <property type="entry name" value="ParB_N"/>
</dbReference>
<accession>A0A931MKB8</accession>